<keyword evidence="3" id="KW-1185">Reference proteome</keyword>
<feature type="compositionally biased region" description="Polar residues" evidence="1">
    <location>
        <begin position="125"/>
        <end position="140"/>
    </location>
</feature>
<dbReference type="Proteomes" id="UP001279410">
    <property type="component" value="Unassembled WGS sequence"/>
</dbReference>
<comment type="caution">
    <text evidence="2">The sequence shown here is derived from an EMBL/GenBank/DDBJ whole genome shotgun (WGS) entry which is preliminary data.</text>
</comment>
<evidence type="ECO:0000313" key="2">
    <source>
        <dbReference type="EMBL" id="GLD69838.1"/>
    </source>
</evidence>
<feature type="non-terminal residue" evidence="2">
    <location>
        <position position="190"/>
    </location>
</feature>
<gene>
    <name evidence="2" type="ORF">AKAME5_002115500</name>
</gene>
<name>A0AAD3NB50_LATJO</name>
<evidence type="ECO:0000256" key="1">
    <source>
        <dbReference type="SAM" id="MobiDB-lite"/>
    </source>
</evidence>
<feature type="region of interest" description="Disordered" evidence="1">
    <location>
        <begin position="100"/>
        <end position="160"/>
    </location>
</feature>
<proteinExistence type="predicted"/>
<evidence type="ECO:0000313" key="3">
    <source>
        <dbReference type="Proteomes" id="UP001279410"/>
    </source>
</evidence>
<feature type="region of interest" description="Disordered" evidence="1">
    <location>
        <begin position="1"/>
        <end position="87"/>
    </location>
</feature>
<sequence>QIRMAEIEQASLQSEQLSDKSSSPALPDDLSLDEHTAYQLLAREGKVGSSHPGSSHPNLPTLQGPKVDKGLRLTSRPPGSHSAPRAHSKMLCLGQDCSFPPGQTFETRPGPRRLLTLQATREPGGNQSSGGSTNRATSGDSIDPSGEDSERWQHRKPWTRDVAVVRGKEAARFWAWTCLDPQGLWPTLDR</sequence>
<reference evidence="2" key="1">
    <citation type="submission" date="2022-08" db="EMBL/GenBank/DDBJ databases">
        <title>Genome sequencing of akame (Lates japonicus).</title>
        <authorList>
            <person name="Hashiguchi Y."/>
            <person name="Takahashi H."/>
        </authorList>
    </citation>
    <scope>NUCLEOTIDE SEQUENCE</scope>
    <source>
        <strain evidence="2">Kochi</strain>
    </source>
</reference>
<organism evidence="2 3">
    <name type="scientific">Lates japonicus</name>
    <name type="common">Japanese lates</name>
    <dbReference type="NCBI Taxonomy" id="270547"/>
    <lineage>
        <taxon>Eukaryota</taxon>
        <taxon>Metazoa</taxon>
        <taxon>Chordata</taxon>
        <taxon>Craniata</taxon>
        <taxon>Vertebrata</taxon>
        <taxon>Euteleostomi</taxon>
        <taxon>Actinopterygii</taxon>
        <taxon>Neopterygii</taxon>
        <taxon>Teleostei</taxon>
        <taxon>Neoteleostei</taxon>
        <taxon>Acanthomorphata</taxon>
        <taxon>Carangaria</taxon>
        <taxon>Carangaria incertae sedis</taxon>
        <taxon>Centropomidae</taxon>
        <taxon>Lates</taxon>
    </lineage>
</organism>
<dbReference type="AlphaFoldDB" id="A0AAD3NB50"/>
<feature type="compositionally biased region" description="Polar residues" evidence="1">
    <location>
        <begin position="51"/>
        <end position="61"/>
    </location>
</feature>
<dbReference type="EMBL" id="BRZM01000285">
    <property type="protein sequence ID" value="GLD69838.1"/>
    <property type="molecule type" value="Genomic_DNA"/>
</dbReference>
<protein>
    <submittedName>
        <fullName evidence="2">Voltage-dependent T-type calcium channel subunit alpha-1I-like isoform X1</fullName>
    </submittedName>
</protein>
<feature type="non-terminal residue" evidence="2">
    <location>
        <position position="1"/>
    </location>
</feature>
<accession>A0AAD3NB50</accession>
<feature type="compositionally biased region" description="Low complexity" evidence="1">
    <location>
        <begin position="19"/>
        <end position="29"/>
    </location>
</feature>